<dbReference type="AlphaFoldDB" id="A0A0J6CGL1"/>
<proteinExistence type="predicted"/>
<feature type="domain" description="SGNH hydrolase-type esterase" evidence="1">
    <location>
        <begin position="33"/>
        <end position="211"/>
    </location>
</feature>
<dbReference type="PANTHER" id="PTHR34407:SF1">
    <property type="entry name" value="SGNH HYDROLASE-TYPE ESTERASE DOMAIN-CONTAINING PROTEIN"/>
    <property type="match status" value="1"/>
</dbReference>
<reference evidence="2 3" key="1">
    <citation type="submission" date="2015-06" db="EMBL/GenBank/DDBJ databases">
        <title>Draft Genome Sequence of Parabacteroides goldsteinii with Putative Novel Metallo-Beta-Lactamases Isolated from a Blood Culture from a Human Patient.</title>
        <authorList>
            <person name="Krogh T.J."/>
            <person name="Agergaard C.N."/>
            <person name="Moller-Jensen J."/>
            <person name="Justesen U.S."/>
        </authorList>
    </citation>
    <scope>NUCLEOTIDE SEQUENCE [LARGE SCALE GENOMIC DNA]</scope>
    <source>
        <strain evidence="2 3">910340</strain>
    </source>
</reference>
<dbReference type="Gene3D" id="2.60.120.260">
    <property type="entry name" value="Galactose-binding domain-like"/>
    <property type="match status" value="1"/>
</dbReference>
<dbReference type="InterPro" id="IPR036514">
    <property type="entry name" value="SGNH_hydro_sf"/>
</dbReference>
<evidence type="ECO:0000313" key="2">
    <source>
        <dbReference type="EMBL" id="KMM35366.1"/>
    </source>
</evidence>
<sequence length="394" mass="45355">MLRKQLPDCLALRNGLYWTNKKIQEKKPLTIAFLGGSITQASGYRVQFEDWFKKSYPDVLLSTINAGIGGTGSDLGVVRMDSDVLAKNPDLVFVEFAVNDSQTDSLEIVRSMEGIVRKIRNHSDHVDICFLYTTNKPQENVILNGDHWRSSRIMEQIAQYYGIPSVSFDFAVAKLLRDNKLVMHALRDMDYGEKIRFTEDGTHPGSDGHAVYTETLCNSFQQMVKGTPMVQKMKVPFCETNYEKAKMYDVKKEWLSEGWEKKDGSDPFVKPFREHFSYVASTEKSGETLQFRFKGTRVGLFDIMGLRGARIKVYIDGKLIKDTRRFDKYCTYNRMNYFWMPELPYGEHSVIIEADCTPFDKMDILQTEKKMNIEELNKYEVLIGKILCVGSILE</sequence>
<evidence type="ECO:0000313" key="3">
    <source>
        <dbReference type="Proteomes" id="UP000036166"/>
    </source>
</evidence>
<comment type="caution">
    <text evidence="2">The sequence shown here is derived from an EMBL/GenBank/DDBJ whole genome shotgun (WGS) entry which is preliminary data.</text>
</comment>
<name>A0A0J6CGL1_9BACT</name>
<dbReference type="EMBL" id="LFJV01000005">
    <property type="protein sequence ID" value="KMM35366.1"/>
    <property type="molecule type" value="Genomic_DNA"/>
</dbReference>
<dbReference type="PATRIC" id="fig|328812.4.peg.3993"/>
<dbReference type="CDD" id="cd00229">
    <property type="entry name" value="SGNH_hydrolase"/>
    <property type="match status" value="1"/>
</dbReference>
<dbReference type="Proteomes" id="UP000036166">
    <property type="component" value="Unassembled WGS sequence"/>
</dbReference>
<dbReference type="GO" id="GO:0016788">
    <property type="term" value="F:hydrolase activity, acting on ester bonds"/>
    <property type="evidence" value="ECO:0007669"/>
    <property type="project" value="UniProtKB-ARBA"/>
</dbReference>
<dbReference type="SUPFAM" id="SSF52266">
    <property type="entry name" value="SGNH hydrolase"/>
    <property type="match status" value="1"/>
</dbReference>
<organism evidence="2 3">
    <name type="scientific">Parabacteroides goldsteinii</name>
    <dbReference type="NCBI Taxonomy" id="328812"/>
    <lineage>
        <taxon>Bacteria</taxon>
        <taxon>Pseudomonadati</taxon>
        <taxon>Bacteroidota</taxon>
        <taxon>Bacteroidia</taxon>
        <taxon>Bacteroidales</taxon>
        <taxon>Tannerellaceae</taxon>
        <taxon>Parabacteroides</taxon>
    </lineage>
</organism>
<dbReference type="PANTHER" id="PTHR34407">
    <property type="entry name" value="EXPRESSED PROTEIN"/>
    <property type="match status" value="1"/>
</dbReference>
<accession>A0A0J6CGL1</accession>
<gene>
    <name evidence="2" type="ORF">ACM15_02490</name>
</gene>
<dbReference type="Gene3D" id="3.40.50.1110">
    <property type="entry name" value="SGNH hydrolase"/>
    <property type="match status" value="1"/>
</dbReference>
<protein>
    <recommendedName>
        <fullName evidence="1">SGNH hydrolase-type esterase domain-containing protein</fullName>
    </recommendedName>
</protein>
<evidence type="ECO:0000259" key="1">
    <source>
        <dbReference type="Pfam" id="PF13472"/>
    </source>
</evidence>
<dbReference type="InterPro" id="IPR013830">
    <property type="entry name" value="SGNH_hydro"/>
</dbReference>
<dbReference type="Pfam" id="PF13472">
    <property type="entry name" value="Lipase_GDSL_2"/>
    <property type="match status" value="1"/>
</dbReference>